<keyword evidence="2" id="KW-1185">Reference proteome</keyword>
<accession>A0A136Q7A0</accession>
<sequence length="41" mass="4601">MHPLAGKDPSDKPRRHSTFLAKRLPKEYVKAPWTDGIAPMG</sequence>
<dbReference type="STRING" id="626937.HMPREF3293_00692"/>
<comment type="caution">
    <text evidence="1">The sequence shown here is derived from an EMBL/GenBank/DDBJ whole genome shotgun (WGS) entry which is preliminary data.</text>
</comment>
<dbReference type="AlphaFoldDB" id="A0A136Q7A0"/>
<organism evidence="1 2">
    <name type="scientific">Christensenella minuta</name>
    <dbReference type="NCBI Taxonomy" id="626937"/>
    <lineage>
        <taxon>Bacteria</taxon>
        <taxon>Bacillati</taxon>
        <taxon>Bacillota</taxon>
        <taxon>Clostridia</taxon>
        <taxon>Christensenellales</taxon>
        <taxon>Christensenellaceae</taxon>
        <taxon>Christensenella</taxon>
    </lineage>
</organism>
<protein>
    <submittedName>
        <fullName evidence="1">Uncharacterized protein</fullName>
    </submittedName>
</protein>
<dbReference type="Proteomes" id="UP000070366">
    <property type="component" value="Unassembled WGS sequence"/>
</dbReference>
<gene>
    <name evidence="1" type="ORF">HMPREF3293_00692</name>
</gene>
<reference evidence="1 2" key="1">
    <citation type="submission" date="2016-02" db="EMBL/GenBank/DDBJ databases">
        <authorList>
            <person name="Wen L."/>
            <person name="He K."/>
            <person name="Yang H."/>
        </authorList>
    </citation>
    <scope>NUCLEOTIDE SEQUENCE [LARGE SCALE GENOMIC DNA]</scope>
    <source>
        <strain evidence="1 2">DSM 22607</strain>
    </source>
</reference>
<dbReference type="EMBL" id="LSZW01000044">
    <property type="protein sequence ID" value="KXK66446.1"/>
    <property type="molecule type" value="Genomic_DNA"/>
</dbReference>
<evidence type="ECO:0000313" key="2">
    <source>
        <dbReference type="Proteomes" id="UP000070366"/>
    </source>
</evidence>
<name>A0A136Q7A0_9FIRM</name>
<proteinExistence type="predicted"/>
<evidence type="ECO:0000313" key="1">
    <source>
        <dbReference type="EMBL" id="KXK66446.1"/>
    </source>
</evidence>